<dbReference type="SMART" id="SM00717">
    <property type="entry name" value="SANT"/>
    <property type="match status" value="1"/>
</dbReference>
<feature type="domain" description="Myb-like" evidence="8">
    <location>
        <begin position="505"/>
        <end position="569"/>
    </location>
</feature>
<evidence type="ECO:0000256" key="5">
    <source>
        <dbReference type="ARBA" id="ARBA00023163"/>
    </source>
</evidence>
<evidence type="ECO:0000259" key="8">
    <source>
        <dbReference type="PROSITE" id="PS50090"/>
    </source>
</evidence>
<evidence type="ECO:0000256" key="7">
    <source>
        <dbReference type="SAM" id="MobiDB-lite"/>
    </source>
</evidence>
<keyword evidence="6" id="KW-0539">Nucleus</keyword>
<dbReference type="Proteomes" id="UP000006591">
    <property type="component" value="Chromosome 4"/>
</dbReference>
<dbReference type="PANTHER" id="PTHR33165">
    <property type="entry name" value="F-BOX DOMAIN CONTAINING PROTEIN-LIKE-RELATED"/>
    <property type="match status" value="1"/>
</dbReference>
<evidence type="ECO:0000256" key="3">
    <source>
        <dbReference type="ARBA" id="ARBA00023015"/>
    </source>
</evidence>
<dbReference type="Pfam" id="PF13837">
    <property type="entry name" value="Myb_DNA-bind_4"/>
    <property type="match status" value="1"/>
</dbReference>
<dbReference type="InterPro" id="IPR005174">
    <property type="entry name" value="KIB1-4_b-propeller"/>
</dbReference>
<name>A0A0E0H2B9_ORYNI</name>
<evidence type="ECO:0000256" key="4">
    <source>
        <dbReference type="ARBA" id="ARBA00023125"/>
    </source>
</evidence>
<dbReference type="SUPFAM" id="SSF81383">
    <property type="entry name" value="F-box domain"/>
    <property type="match status" value="1"/>
</dbReference>
<keyword evidence="2" id="KW-0597">Phosphoprotein</keyword>
<reference evidence="9" key="1">
    <citation type="submission" date="2015-04" db="UniProtKB">
        <authorList>
            <consortium name="EnsemblPlants"/>
        </authorList>
    </citation>
    <scope>IDENTIFICATION</scope>
    <source>
        <strain evidence="9">SL10</strain>
    </source>
</reference>
<dbReference type="InterPro" id="IPR058943">
    <property type="entry name" value="GT-1/4_C"/>
</dbReference>
<feature type="compositionally biased region" description="Low complexity" evidence="7">
    <location>
        <begin position="462"/>
        <end position="471"/>
    </location>
</feature>
<dbReference type="GO" id="GO:0006355">
    <property type="term" value="P:regulation of DNA-templated transcription"/>
    <property type="evidence" value="ECO:0007669"/>
    <property type="project" value="UniProtKB-ARBA"/>
</dbReference>
<evidence type="ECO:0000256" key="2">
    <source>
        <dbReference type="ARBA" id="ARBA00022553"/>
    </source>
</evidence>
<evidence type="ECO:0000313" key="10">
    <source>
        <dbReference type="Proteomes" id="UP000006591"/>
    </source>
</evidence>
<dbReference type="Pfam" id="PF03478">
    <property type="entry name" value="Beta-prop_KIB1-4"/>
    <property type="match status" value="1"/>
</dbReference>
<dbReference type="EnsemblPlants" id="ONIVA04G14730.1">
    <property type="protein sequence ID" value="ONIVA04G14730.1"/>
    <property type="gene ID" value="ONIVA04G14730"/>
</dbReference>
<feature type="region of interest" description="Disordered" evidence="7">
    <location>
        <begin position="412"/>
        <end position="511"/>
    </location>
</feature>
<dbReference type="CDD" id="cd12203">
    <property type="entry name" value="GT1"/>
    <property type="match status" value="1"/>
</dbReference>
<sequence>MSSSSSSPRAPGDRKRCRRASGPVPRWASLPEDLVDLVASRLLAGGDLLDYVRFRAVCTSWRSGTASPRGRGVADRRFHPRRWMMLPEGHGLYPGHPSLRGYARFLNLDTGTLVRARIPLLRDGYVAIDSVDGLLLLLLDPDPNQEGAVRLLRPFTGDTAELPPLGTVLPHLGSRLLDCPAPATGAGAGAITVLLALSVVSRVAFATSLDRQWSLSTYECVTLSSPIASHGKIYLMHTDRSCGEKMHQILRIDHPPAAAQDGSGSGAGRALQEPKLVATIPARKLDHFQGLVECGSEILVLGYKNWSTSRISVFKLADLVLQRFMPIKSIEGHTLFIGERNISVSSKILPTVKGDNLVYLNSGLVKYHLSSGSLSLAIDNCSLYGRAPGPSSLVHYIYSCCIRNRWELGPGRAERPSHLPRVPPGSPRLRSPTAATTAPVTSPIAGFPFAHGTTPRAPPRPAAAMLLSGPSPQQPTPPLLLPESSGEDGGHDSSSRAAASGGGGGPKKRAETWVQDETLCLIALRREMDSHFNTSKSNKHLWEAISARMREQGFDRSPTMCTDKWRNLLKEFKKARSHARGGGGGGVGGGGAGTGGGNCPAKMACYKEIDDLLKRRGKPTGGGGAAVGSGAVKSPTVTSKIDSYLQFDKGFEDASIPFGPVEASGRSLLSVEDRLEPDSHPLALTADAVATNGVNPWNWRDTSTNGGDNQVTFGGRVILVKWGDYTKRIGIDGTAEAIKEAIKSAFGLRTRRAFWLEDEDEVVRSLDRDMPVGTYTLHLDTGMTIKLYMFENDEVRTEDKTFYTEEDFRDFLSRRGWTLLREYSGYRIADTLDDLRPGVIYEGMRSLGD</sequence>
<protein>
    <recommendedName>
        <fullName evidence="8">Myb-like domain-containing protein</fullName>
    </recommendedName>
</protein>
<keyword evidence="3" id="KW-0805">Transcription regulation</keyword>
<dbReference type="PANTHER" id="PTHR33165:SF53">
    <property type="entry name" value="OS04G0486300 PROTEIN"/>
    <property type="match status" value="1"/>
</dbReference>
<dbReference type="GO" id="GO:0003677">
    <property type="term" value="F:DNA binding"/>
    <property type="evidence" value="ECO:0007669"/>
    <property type="project" value="UniProtKB-KW"/>
</dbReference>
<proteinExistence type="predicted"/>
<accession>A0A0E0H2B9</accession>
<dbReference type="InterPro" id="IPR036047">
    <property type="entry name" value="F-box-like_dom_sf"/>
</dbReference>
<dbReference type="PROSITE" id="PS50090">
    <property type="entry name" value="MYB_LIKE"/>
    <property type="match status" value="1"/>
</dbReference>
<dbReference type="InterPro" id="IPR044822">
    <property type="entry name" value="Myb_DNA-bind_4"/>
</dbReference>
<evidence type="ECO:0000256" key="1">
    <source>
        <dbReference type="ARBA" id="ARBA00004123"/>
    </source>
</evidence>
<dbReference type="InterPro" id="IPR001005">
    <property type="entry name" value="SANT/Myb"/>
</dbReference>
<organism evidence="9">
    <name type="scientific">Oryza nivara</name>
    <name type="common">Indian wild rice</name>
    <name type="synonym">Oryza sativa f. spontanea</name>
    <dbReference type="NCBI Taxonomy" id="4536"/>
    <lineage>
        <taxon>Eukaryota</taxon>
        <taxon>Viridiplantae</taxon>
        <taxon>Streptophyta</taxon>
        <taxon>Embryophyta</taxon>
        <taxon>Tracheophyta</taxon>
        <taxon>Spermatophyta</taxon>
        <taxon>Magnoliopsida</taxon>
        <taxon>Liliopsida</taxon>
        <taxon>Poales</taxon>
        <taxon>Poaceae</taxon>
        <taxon>BOP clade</taxon>
        <taxon>Oryzoideae</taxon>
        <taxon>Oryzeae</taxon>
        <taxon>Oryzinae</taxon>
        <taxon>Oryza</taxon>
    </lineage>
</organism>
<dbReference type="Gramene" id="ONIVA04G14730.1">
    <property type="protein sequence ID" value="ONIVA04G14730.1"/>
    <property type="gene ID" value="ONIVA04G14730"/>
</dbReference>
<keyword evidence="10" id="KW-1185">Reference proteome</keyword>
<feature type="compositionally biased region" description="Low complexity" evidence="7">
    <location>
        <begin position="432"/>
        <end position="445"/>
    </location>
</feature>
<evidence type="ECO:0000256" key="6">
    <source>
        <dbReference type="ARBA" id="ARBA00023242"/>
    </source>
</evidence>
<dbReference type="STRING" id="4536.A0A0E0H2B9"/>
<dbReference type="AlphaFoldDB" id="A0A0E0H2B9"/>
<keyword evidence="4" id="KW-0238">DNA-binding</keyword>
<reference evidence="9" key="2">
    <citation type="submission" date="2018-04" db="EMBL/GenBank/DDBJ databases">
        <title>OnivRS2 (Oryza nivara Reference Sequence Version 2).</title>
        <authorList>
            <person name="Zhang J."/>
            <person name="Kudrna D."/>
            <person name="Lee S."/>
            <person name="Talag J."/>
            <person name="Rajasekar S."/>
            <person name="Welchert J."/>
            <person name="Hsing Y.-I."/>
            <person name="Wing R.A."/>
        </authorList>
    </citation>
    <scope>NUCLEOTIDE SEQUENCE [LARGE SCALE GENOMIC DNA]</scope>
    <source>
        <strain evidence="9">SL10</strain>
    </source>
</reference>
<dbReference type="HOGENOM" id="CLU_347613_0_0_1"/>
<dbReference type="FunFam" id="1.10.10.60:FF:000162">
    <property type="entry name" value="trihelix transcription factor GT-1"/>
    <property type="match status" value="1"/>
</dbReference>
<dbReference type="Gene3D" id="1.10.10.60">
    <property type="entry name" value="Homeodomain-like"/>
    <property type="match status" value="1"/>
</dbReference>
<keyword evidence="5" id="KW-0804">Transcription</keyword>
<feature type="region of interest" description="Disordered" evidence="7">
    <location>
        <begin position="1"/>
        <end position="23"/>
    </location>
</feature>
<comment type="subcellular location">
    <subcellularLocation>
        <location evidence="1">Nucleus</location>
    </subcellularLocation>
</comment>
<dbReference type="GO" id="GO:0005634">
    <property type="term" value="C:nucleus"/>
    <property type="evidence" value="ECO:0007669"/>
    <property type="project" value="UniProtKB-SubCell"/>
</dbReference>
<dbReference type="eggNOG" id="KOG4282">
    <property type="taxonomic scope" value="Eukaryota"/>
</dbReference>
<dbReference type="Pfam" id="PF26214">
    <property type="entry name" value="Ubiquitin_GT-1"/>
    <property type="match status" value="2"/>
</dbReference>
<evidence type="ECO:0000313" key="9">
    <source>
        <dbReference type="EnsemblPlants" id="ONIVA04G14730.1"/>
    </source>
</evidence>